<dbReference type="Proteomes" id="UP001176941">
    <property type="component" value="Chromosome 25"/>
</dbReference>
<proteinExistence type="predicted"/>
<evidence type="ECO:0000256" key="1">
    <source>
        <dbReference type="SAM" id="MobiDB-lite"/>
    </source>
</evidence>
<sequence length="195" mass="20095">MRAELPVFGPRALGGRDGSRALTGTQGPGRLVLALGRDFRLHDPSPLELDLGDPRLQESAPPPDRLWVTLSCGRVRMGVEVAASHPLGAQSFALVTASPSPQGGPGPTLRSSGALAPGRQATPQSGHQKQRGVLGGPDPSPVRGPGGQGGQGQLRSWTGAGVQAPQSPPTADPLRMHALQPSVLFAEGPREGELM</sequence>
<protein>
    <submittedName>
        <fullName evidence="2">Uncharacterized protein</fullName>
    </submittedName>
</protein>
<name>A0ABN8YWL4_RANTA</name>
<dbReference type="EMBL" id="OX459961">
    <property type="protein sequence ID" value="CAI9165748.1"/>
    <property type="molecule type" value="Genomic_DNA"/>
</dbReference>
<accession>A0ABN8YWL4</accession>
<feature type="region of interest" description="Disordered" evidence="1">
    <location>
        <begin position="43"/>
        <end position="62"/>
    </location>
</feature>
<gene>
    <name evidence="2" type="ORF">MRATA1EN1_LOCUS14710</name>
</gene>
<keyword evidence="3" id="KW-1185">Reference proteome</keyword>
<evidence type="ECO:0000313" key="3">
    <source>
        <dbReference type="Proteomes" id="UP001176941"/>
    </source>
</evidence>
<feature type="region of interest" description="Disordered" evidence="1">
    <location>
        <begin position="1"/>
        <end position="27"/>
    </location>
</feature>
<feature type="region of interest" description="Disordered" evidence="1">
    <location>
        <begin position="96"/>
        <end position="195"/>
    </location>
</feature>
<reference evidence="2" key="1">
    <citation type="submission" date="2023-04" db="EMBL/GenBank/DDBJ databases">
        <authorList>
            <consortium name="ELIXIR-Norway"/>
        </authorList>
    </citation>
    <scope>NUCLEOTIDE SEQUENCE [LARGE SCALE GENOMIC DNA]</scope>
</reference>
<organism evidence="2 3">
    <name type="scientific">Rangifer tarandus platyrhynchus</name>
    <name type="common">Svalbard reindeer</name>
    <dbReference type="NCBI Taxonomy" id="3082113"/>
    <lineage>
        <taxon>Eukaryota</taxon>
        <taxon>Metazoa</taxon>
        <taxon>Chordata</taxon>
        <taxon>Craniata</taxon>
        <taxon>Vertebrata</taxon>
        <taxon>Euteleostomi</taxon>
        <taxon>Mammalia</taxon>
        <taxon>Eutheria</taxon>
        <taxon>Laurasiatheria</taxon>
        <taxon>Artiodactyla</taxon>
        <taxon>Ruminantia</taxon>
        <taxon>Pecora</taxon>
        <taxon>Cervidae</taxon>
        <taxon>Odocoileinae</taxon>
        <taxon>Rangifer</taxon>
    </lineage>
</organism>
<evidence type="ECO:0000313" key="2">
    <source>
        <dbReference type="EMBL" id="CAI9165748.1"/>
    </source>
</evidence>